<accession>A0A7W4I7W9</accession>
<dbReference type="InterPro" id="IPR001173">
    <property type="entry name" value="Glyco_trans_2-like"/>
</dbReference>
<evidence type="ECO:0000259" key="2">
    <source>
        <dbReference type="Pfam" id="PF00535"/>
    </source>
</evidence>
<dbReference type="RefSeq" id="WP_012227901.1">
    <property type="nucleotide sequence ID" value="NZ_JABEQG010000046.1"/>
</dbReference>
<sequence>MDTSVPCVGPASFWAPQHILESAWLEHAPFAFWLMEKVQPAVFVELGTHAGFSFLAFCQAVQRLRLPTRCYAVDTWAGDEHAGFYGEQVFNTLSGLQGQHYAGFSRLIRAYFHDALVHFTDGEIDLLHIDGRHRYEDVLEDYTTWLPKMSEHGVVLFHDINVREGDFGVWRLWEELRARHPSFEFFHGHGLGVLCPGSRVPPGLRPLLESGTEARVAIREAYSRLGAAVSTQYVLERAHRELNAEIGALHQQLATRAQDEERLRADLSSIQHERDSIQKDLSANIDDLNQQLDARDQEDERLRTDLSSVQGELSITQRDLSSVQNVLALTNTEVAQIRASTTWRATKVARDVGSRLSPRVRHQLRRGAKAVWWAMTPHRMPARLRFRRARAVQHAVFSETPGDPSCPHIAYQPWPASSGTALPNGMPQGTYRLASDPSGYVFVPRRRPDNLDAQIARLAKRPAFSIVVPLYNTPDDLFQRMVGSVLAQWYPHWELILVDDKSPQQSVRDNASKLVDPRIRTILLESNMGISGATNRGLAEAGGDYIVFLDHDDELTDDCLFELAKCIDAEDPDYVYSDEDKIEPDGRFSQPFFKPDWSPDTLMSTMYTCHVSCVRRALLETVGDLRSEFDGSQDWDFVLRVTEAAKRISHVPKVLYHWRIIPQSVASDLNAKPYAVDAGRRARMAALERRGLKGTIEAVPQLAGYFRVNYDVQGTPLVSIIIPTKNNGTVLKNCLDSIFGHSHYRNFEIVLLDNGSTDAATVNYLDSLHANPNVRVIRHDAPFNYSEINNIGVGDAKGSLLLFLNDDTQVISPDWIGRMAGYAQLTHVGAVGAKLLYPDSRKIQHSGVLNLADGPNHAFWSADAYTPGYFARNLLEYDWIAVTGACLMIERTKFDAVGGFDESFPIAYNDVDLCFRLVEHGFYNVVCPGAELFHYESLSRGNDNKNKEKRRRLDQEKNRLYYKNPHFLMHDPFYNPNLGPNDFYFSLS</sequence>
<dbReference type="Pfam" id="PF00535">
    <property type="entry name" value="Glycos_transf_2"/>
    <property type="match status" value="2"/>
</dbReference>
<evidence type="ECO:0000313" key="3">
    <source>
        <dbReference type="EMBL" id="MBB2157876.1"/>
    </source>
</evidence>
<dbReference type="EMBL" id="JABEQG010000046">
    <property type="protein sequence ID" value="MBB2157876.1"/>
    <property type="molecule type" value="Genomic_DNA"/>
</dbReference>
<proteinExistence type="predicted"/>
<dbReference type="InterPro" id="IPR029063">
    <property type="entry name" value="SAM-dependent_MTases_sf"/>
</dbReference>
<organism evidence="3 4">
    <name type="scientific">Gluconacetobacter diazotrophicus</name>
    <name type="common">Acetobacter diazotrophicus</name>
    <dbReference type="NCBI Taxonomy" id="33996"/>
    <lineage>
        <taxon>Bacteria</taxon>
        <taxon>Pseudomonadati</taxon>
        <taxon>Pseudomonadota</taxon>
        <taxon>Alphaproteobacteria</taxon>
        <taxon>Acetobacterales</taxon>
        <taxon>Acetobacteraceae</taxon>
        <taxon>Gluconacetobacter</taxon>
    </lineage>
</organism>
<reference evidence="3 4" key="1">
    <citation type="submission" date="2020-04" db="EMBL/GenBank/DDBJ databases">
        <title>Description of novel Gluconacetobacter.</title>
        <authorList>
            <person name="Sombolestani A."/>
        </authorList>
    </citation>
    <scope>NUCLEOTIDE SEQUENCE [LARGE SCALE GENOMIC DNA]</scope>
    <source>
        <strain evidence="3 4">LMG 7603</strain>
    </source>
</reference>
<dbReference type="Gene3D" id="6.10.250.3110">
    <property type="match status" value="1"/>
</dbReference>
<name>A0A7W4I7W9_GLUDI</name>
<dbReference type="CDD" id="cd04184">
    <property type="entry name" value="GT2_RfbC_Mx_like"/>
    <property type="match status" value="1"/>
</dbReference>
<dbReference type="CDD" id="cd04186">
    <property type="entry name" value="GT_2_like_c"/>
    <property type="match status" value="1"/>
</dbReference>
<dbReference type="SUPFAM" id="SSF53335">
    <property type="entry name" value="S-adenosyl-L-methionine-dependent methyltransferases"/>
    <property type="match status" value="1"/>
</dbReference>
<protein>
    <submittedName>
        <fullName evidence="3">Glycosyltransferase</fullName>
    </submittedName>
</protein>
<evidence type="ECO:0000256" key="1">
    <source>
        <dbReference type="SAM" id="Coils"/>
    </source>
</evidence>
<dbReference type="Pfam" id="PF13578">
    <property type="entry name" value="Methyltransf_24"/>
    <property type="match status" value="1"/>
</dbReference>
<dbReference type="Proteomes" id="UP000550787">
    <property type="component" value="Unassembled WGS sequence"/>
</dbReference>
<feature type="domain" description="Glycosyltransferase 2-like" evidence="2">
    <location>
        <begin position="465"/>
        <end position="590"/>
    </location>
</feature>
<gene>
    <name evidence="3" type="ORF">HLH33_16470</name>
</gene>
<keyword evidence="3" id="KW-0808">Transferase</keyword>
<dbReference type="GO" id="GO:0016757">
    <property type="term" value="F:glycosyltransferase activity"/>
    <property type="evidence" value="ECO:0007669"/>
    <property type="project" value="UniProtKB-KW"/>
</dbReference>
<dbReference type="Gene3D" id="3.40.50.150">
    <property type="entry name" value="Vaccinia Virus protein VP39"/>
    <property type="match status" value="1"/>
</dbReference>
<dbReference type="SUPFAM" id="SSF53448">
    <property type="entry name" value="Nucleotide-diphospho-sugar transferases"/>
    <property type="match status" value="2"/>
</dbReference>
<dbReference type="OMA" id="FAFWLME"/>
<dbReference type="PANTHER" id="PTHR43179">
    <property type="entry name" value="RHAMNOSYLTRANSFERASE WBBL"/>
    <property type="match status" value="1"/>
</dbReference>
<feature type="domain" description="Glycosyltransferase 2-like" evidence="2">
    <location>
        <begin position="719"/>
        <end position="845"/>
    </location>
</feature>
<comment type="caution">
    <text evidence="3">The sequence shown here is derived from an EMBL/GenBank/DDBJ whole genome shotgun (WGS) entry which is preliminary data.</text>
</comment>
<feature type="coiled-coil region" evidence="1">
    <location>
        <begin position="278"/>
        <end position="305"/>
    </location>
</feature>
<dbReference type="Gene3D" id="3.90.550.10">
    <property type="entry name" value="Spore Coat Polysaccharide Biosynthesis Protein SpsA, Chain A"/>
    <property type="match status" value="2"/>
</dbReference>
<dbReference type="AlphaFoldDB" id="A0A7W4I7W9"/>
<dbReference type="InterPro" id="IPR029044">
    <property type="entry name" value="Nucleotide-diphossugar_trans"/>
</dbReference>
<evidence type="ECO:0000313" key="4">
    <source>
        <dbReference type="Proteomes" id="UP000550787"/>
    </source>
</evidence>
<keyword evidence="1" id="KW-0175">Coiled coil</keyword>
<dbReference type="PANTHER" id="PTHR43179:SF7">
    <property type="entry name" value="RHAMNOSYLTRANSFERASE WBBL"/>
    <property type="match status" value="1"/>
</dbReference>